<dbReference type="STRING" id="1218507.JF74_07110"/>
<evidence type="ECO:0000259" key="4">
    <source>
        <dbReference type="Pfam" id="PF00437"/>
    </source>
</evidence>
<dbReference type="PATRIC" id="fig|1218507.3.peg.880"/>
<dbReference type="PANTHER" id="PTHR30258:SF2">
    <property type="entry name" value="COMG OPERON PROTEIN 1"/>
    <property type="match status" value="1"/>
</dbReference>
<evidence type="ECO:0000256" key="3">
    <source>
        <dbReference type="ARBA" id="ARBA00022840"/>
    </source>
</evidence>
<protein>
    <submittedName>
        <fullName evidence="5">Competence protein</fullName>
    </submittedName>
</protein>
<dbReference type="OrthoDB" id="9808272at2"/>
<evidence type="ECO:0000256" key="2">
    <source>
        <dbReference type="ARBA" id="ARBA00022741"/>
    </source>
</evidence>
<organism evidence="5 6">
    <name type="scientific">Lactobacillus melliventris</name>
    <dbReference type="NCBI Taxonomy" id="1218507"/>
    <lineage>
        <taxon>Bacteria</taxon>
        <taxon>Bacillati</taxon>
        <taxon>Bacillota</taxon>
        <taxon>Bacilli</taxon>
        <taxon>Lactobacillales</taxon>
        <taxon>Lactobacillaceae</taxon>
        <taxon>Lactobacillus</taxon>
    </lineage>
</organism>
<comment type="similarity">
    <text evidence="1">Belongs to the GSP E family.</text>
</comment>
<dbReference type="AlphaFoldDB" id="A0A0F4LFT8"/>
<evidence type="ECO:0000256" key="1">
    <source>
        <dbReference type="ARBA" id="ARBA00006611"/>
    </source>
</evidence>
<gene>
    <name evidence="5" type="ORF">JF74_07110</name>
</gene>
<proteinExistence type="inferred from homology"/>
<evidence type="ECO:0000313" key="6">
    <source>
        <dbReference type="Proteomes" id="UP000033531"/>
    </source>
</evidence>
<dbReference type="Gene3D" id="3.30.450.90">
    <property type="match status" value="1"/>
</dbReference>
<feature type="domain" description="Bacterial type II secretion system protein E" evidence="4">
    <location>
        <begin position="3"/>
        <end position="272"/>
    </location>
</feature>
<dbReference type="GO" id="GO:0005886">
    <property type="term" value="C:plasma membrane"/>
    <property type="evidence" value="ECO:0007669"/>
    <property type="project" value="TreeGrafter"/>
</dbReference>
<dbReference type="Pfam" id="PF00437">
    <property type="entry name" value="T2SSE"/>
    <property type="match status" value="1"/>
</dbReference>
<dbReference type="EMBL" id="JXLI01000009">
    <property type="protein sequence ID" value="KJY57183.1"/>
    <property type="molecule type" value="Genomic_DNA"/>
</dbReference>
<accession>A0A0F4LFT8</accession>
<dbReference type="Gene3D" id="3.40.50.300">
    <property type="entry name" value="P-loop containing nucleotide triphosphate hydrolases"/>
    <property type="match status" value="1"/>
</dbReference>
<dbReference type="GO" id="GO:0005524">
    <property type="term" value="F:ATP binding"/>
    <property type="evidence" value="ECO:0007669"/>
    <property type="project" value="UniProtKB-KW"/>
</dbReference>
<dbReference type="GO" id="GO:0016887">
    <property type="term" value="F:ATP hydrolysis activity"/>
    <property type="evidence" value="ECO:0007669"/>
    <property type="project" value="TreeGrafter"/>
</dbReference>
<dbReference type="NCBIfam" id="NF041000">
    <property type="entry name" value="ATPase_ComGA"/>
    <property type="match status" value="1"/>
</dbReference>
<dbReference type="InterPro" id="IPR001482">
    <property type="entry name" value="T2SS/T4SS_dom"/>
</dbReference>
<dbReference type="CDD" id="cd01129">
    <property type="entry name" value="PulE-GspE-like"/>
    <property type="match status" value="1"/>
</dbReference>
<dbReference type="Proteomes" id="UP000033531">
    <property type="component" value="Unassembled WGS sequence"/>
</dbReference>
<dbReference type="HOGENOM" id="CLU_013446_3_1_9"/>
<dbReference type="InterPro" id="IPR047667">
    <property type="entry name" value="ATPase_ComGA"/>
</dbReference>
<keyword evidence="2" id="KW-0547">Nucleotide-binding</keyword>
<dbReference type="PANTHER" id="PTHR30258">
    <property type="entry name" value="TYPE II SECRETION SYSTEM PROTEIN GSPE-RELATED"/>
    <property type="match status" value="1"/>
</dbReference>
<comment type="caution">
    <text evidence="5">The sequence shown here is derived from an EMBL/GenBank/DDBJ whole genome shotgun (WGS) entry which is preliminary data.</text>
</comment>
<evidence type="ECO:0000313" key="5">
    <source>
        <dbReference type="EMBL" id="KJY57183.1"/>
    </source>
</evidence>
<dbReference type="InterPro" id="IPR027417">
    <property type="entry name" value="P-loop_NTPase"/>
</dbReference>
<reference evidence="5 6" key="1">
    <citation type="submission" date="2015-01" db="EMBL/GenBank/DDBJ databases">
        <title>Comparative genomics of the lactic acid bacteria isolated from the honey bee gut.</title>
        <authorList>
            <person name="Ellegaard K.M."/>
            <person name="Tamarit D."/>
            <person name="Javelind E."/>
            <person name="Olofsson T."/>
            <person name="Andersson S.G."/>
            <person name="Vasquez A."/>
        </authorList>
    </citation>
    <scope>NUCLEOTIDE SEQUENCE [LARGE SCALE GENOMIC DNA]</scope>
    <source>
        <strain evidence="5 6">Hma8</strain>
    </source>
</reference>
<sequence>MRIKDTVNNMIEEAINKRASDIFFLLQRNKLAVNFRTIVGIKNQAHYPVNEGKEIINFLKFSAQMDIAEHRRPQVGAFEYEYKNVVYYLRLSSIGDFNDNESLVVRIIYQIDSGKYFFNRQIEKLTDLTRRRGLIITSGPTGSGKTTTMYNLAKIVGKNQMVMTIEDPVEIQEADFLQTQVNLAADISYEGLLEASLRHRPDILIIGEIRNKVTARLAVDAALSGHLVFATVHAKSTLQTISRLESLHVSTADLYNCLTAVCYQRLLPTVDGFACLMDIDSGSQLQEDISQEKRADFVSWSENLSELKERGKISAQIFEQYQQG</sequence>
<dbReference type="RefSeq" id="WP_046324667.1">
    <property type="nucleotide sequence ID" value="NZ_JBHTMT010000003.1"/>
</dbReference>
<keyword evidence="3" id="KW-0067">ATP-binding</keyword>
<dbReference type="SUPFAM" id="SSF52540">
    <property type="entry name" value="P-loop containing nucleoside triphosphate hydrolases"/>
    <property type="match status" value="1"/>
</dbReference>
<name>A0A0F4LFT8_9LACO</name>